<dbReference type="PRINTS" id="PR01703">
    <property type="entry name" value="MNSODISMTASE"/>
</dbReference>
<dbReference type="Gene3D" id="3.55.40.20">
    <property type="entry name" value="Iron/manganese superoxide dismutase, C-terminal domain"/>
    <property type="match status" value="1"/>
</dbReference>
<feature type="domain" description="Manganese/iron superoxide dismutase N-terminal" evidence="9">
    <location>
        <begin position="138"/>
        <end position="210"/>
    </location>
</feature>
<evidence type="ECO:0000256" key="3">
    <source>
        <dbReference type="ARBA" id="ARBA00012682"/>
    </source>
</evidence>
<gene>
    <name evidence="11" type="primary">SOD2</name>
    <name evidence="11" type="ORF">O9K51_06493</name>
</gene>
<dbReference type="InterPro" id="IPR019831">
    <property type="entry name" value="Mn/Fe_SOD_N"/>
</dbReference>
<reference evidence="11" key="1">
    <citation type="submission" date="2023-01" db="EMBL/GenBank/DDBJ databases">
        <title>The growth and conidiation of Purpureocillium lavendulum are regulated by nitrogen source and histone H3K14 acetylation.</title>
        <authorList>
            <person name="Tang P."/>
            <person name="Han J."/>
            <person name="Zhang C."/>
            <person name="Tang P."/>
            <person name="Qi F."/>
            <person name="Zhang K."/>
            <person name="Liang L."/>
        </authorList>
    </citation>
    <scope>NUCLEOTIDE SEQUENCE</scope>
    <source>
        <strain evidence="11">YMF1.00683</strain>
    </source>
</reference>
<dbReference type="PANTHER" id="PTHR11404">
    <property type="entry name" value="SUPEROXIDE DISMUTASE 2"/>
    <property type="match status" value="1"/>
</dbReference>
<dbReference type="Pfam" id="PF02777">
    <property type="entry name" value="Sod_Fe_C"/>
    <property type="match status" value="1"/>
</dbReference>
<dbReference type="InterPro" id="IPR050265">
    <property type="entry name" value="Fe/Mn_Superoxide_Dismutase"/>
</dbReference>
<dbReference type="InterPro" id="IPR001189">
    <property type="entry name" value="Mn/Fe_SOD"/>
</dbReference>
<dbReference type="GO" id="GO:0030145">
    <property type="term" value="F:manganese ion binding"/>
    <property type="evidence" value="ECO:0007669"/>
    <property type="project" value="TreeGrafter"/>
</dbReference>
<dbReference type="InterPro" id="IPR019833">
    <property type="entry name" value="Mn/Fe_SOD_BS"/>
</dbReference>
<feature type="domain" description="Manganese/iron superoxide dismutase C-terminal" evidence="10">
    <location>
        <begin position="220"/>
        <end position="321"/>
    </location>
</feature>
<comment type="cofactor">
    <cofactor evidence="1">
        <name>Mn(2+)</name>
        <dbReference type="ChEBI" id="CHEBI:29035"/>
    </cofactor>
</comment>
<evidence type="ECO:0000259" key="9">
    <source>
        <dbReference type="Pfam" id="PF00081"/>
    </source>
</evidence>
<dbReference type="FunFam" id="3.55.40.20:FF:000002">
    <property type="entry name" value="Superoxide dismutase"/>
    <property type="match status" value="1"/>
</dbReference>
<dbReference type="GO" id="GO:0004784">
    <property type="term" value="F:superoxide dismutase activity"/>
    <property type="evidence" value="ECO:0007669"/>
    <property type="project" value="UniProtKB-EC"/>
</dbReference>
<evidence type="ECO:0000256" key="5">
    <source>
        <dbReference type="ARBA" id="ARBA00022862"/>
    </source>
</evidence>
<evidence type="ECO:0000256" key="7">
    <source>
        <dbReference type="ARBA" id="ARBA00023211"/>
    </source>
</evidence>
<dbReference type="Proteomes" id="UP001163105">
    <property type="component" value="Unassembled WGS sequence"/>
</dbReference>
<dbReference type="SUPFAM" id="SSF46609">
    <property type="entry name" value="Fe,Mn superoxide dismutase (SOD), N-terminal domain"/>
    <property type="match status" value="1"/>
</dbReference>
<dbReference type="Pfam" id="PF00081">
    <property type="entry name" value="Sod_Fe_N"/>
    <property type="match status" value="1"/>
</dbReference>
<dbReference type="PANTHER" id="PTHR11404:SF6">
    <property type="entry name" value="SUPEROXIDE DISMUTASE [MN], MITOCHONDRIAL"/>
    <property type="match status" value="1"/>
</dbReference>
<organism evidence="11 12">
    <name type="scientific">Purpureocillium lavendulum</name>
    <dbReference type="NCBI Taxonomy" id="1247861"/>
    <lineage>
        <taxon>Eukaryota</taxon>
        <taxon>Fungi</taxon>
        <taxon>Dikarya</taxon>
        <taxon>Ascomycota</taxon>
        <taxon>Pezizomycotina</taxon>
        <taxon>Sordariomycetes</taxon>
        <taxon>Hypocreomycetidae</taxon>
        <taxon>Hypocreales</taxon>
        <taxon>Ophiocordycipitaceae</taxon>
        <taxon>Purpureocillium</taxon>
    </lineage>
</organism>
<evidence type="ECO:0000256" key="6">
    <source>
        <dbReference type="ARBA" id="ARBA00023002"/>
    </source>
</evidence>
<comment type="similarity">
    <text evidence="2">Belongs to the iron/manganese superoxide dismutase family.</text>
</comment>
<dbReference type="GO" id="GO:0005739">
    <property type="term" value="C:mitochondrion"/>
    <property type="evidence" value="ECO:0007669"/>
    <property type="project" value="TreeGrafter"/>
</dbReference>
<dbReference type="EMBL" id="JAQHRD010000005">
    <property type="protein sequence ID" value="KAJ6440703.1"/>
    <property type="molecule type" value="Genomic_DNA"/>
</dbReference>
<dbReference type="PROSITE" id="PS00088">
    <property type="entry name" value="SOD_MN"/>
    <property type="match status" value="1"/>
</dbReference>
<comment type="catalytic activity">
    <reaction evidence="8">
        <text>2 superoxide + 2 H(+) = H2O2 + O2</text>
        <dbReference type="Rhea" id="RHEA:20696"/>
        <dbReference type="ChEBI" id="CHEBI:15378"/>
        <dbReference type="ChEBI" id="CHEBI:15379"/>
        <dbReference type="ChEBI" id="CHEBI:16240"/>
        <dbReference type="ChEBI" id="CHEBI:18421"/>
        <dbReference type="EC" id="1.15.1.1"/>
    </reaction>
</comment>
<evidence type="ECO:0000313" key="12">
    <source>
        <dbReference type="Proteomes" id="UP001163105"/>
    </source>
</evidence>
<evidence type="ECO:0000256" key="4">
    <source>
        <dbReference type="ARBA" id="ARBA00022723"/>
    </source>
</evidence>
<keyword evidence="12" id="KW-1185">Reference proteome</keyword>
<proteinExistence type="inferred from homology"/>
<dbReference type="AlphaFoldDB" id="A0AB34FP87"/>
<dbReference type="InterPro" id="IPR036314">
    <property type="entry name" value="SOD_C_sf"/>
</dbReference>
<comment type="caution">
    <text evidence="11">The sequence shown here is derived from an EMBL/GenBank/DDBJ whole genome shotgun (WGS) entry which is preliminary data.</text>
</comment>
<sequence length="324" mass="34625">MYLSACTSEASAAARIRDGVQLRPVTLEFGRGTWSEGGSSDTTRTGALVADRKKNPKGKKNMSSALLRTTPALRAGLRARAGAAAKPLAAMASTSFVRGKATLPDLPSPTAAATVGKEKGKEFENGRSGVFRVRPLDDYGALEPYISGQIMELHHSKHHQTYVNSFNAASDAIAEAQAKGDAKAAAAQAPLLNFHGGGHVNHSLFWENLAPNGKGGGGEPQGELLTAINEDFGSFENLKKQTNAALAGIQGSGWAWLVKDKTSGTLGLVTRANQDPVTGNLEPLLGIDAWEHAYYLQYQNRKAEYFSAIWDVINWGTVSKRFEK</sequence>
<keyword evidence="4" id="KW-0479">Metal-binding</keyword>
<evidence type="ECO:0000256" key="2">
    <source>
        <dbReference type="ARBA" id="ARBA00008714"/>
    </source>
</evidence>
<dbReference type="FunFam" id="1.10.287.990:FF:000001">
    <property type="entry name" value="Superoxide dismutase"/>
    <property type="match status" value="1"/>
</dbReference>
<keyword evidence="6" id="KW-0560">Oxidoreductase</keyword>
<dbReference type="InterPro" id="IPR036324">
    <property type="entry name" value="Mn/Fe_SOD_N_sf"/>
</dbReference>
<evidence type="ECO:0000256" key="1">
    <source>
        <dbReference type="ARBA" id="ARBA00001936"/>
    </source>
</evidence>
<dbReference type="SUPFAM" id="SSF54719">
    <property type="entry name" value="Fe,Mn superoxide dismutase (SOD), C-terminal domain"/>
    <property type="match status" value="1"/>
</dbReference>
<dbReference type="Gene3D" id="1.10.287.990">
    <property type="entry name" value="Fe,Mn superoxide dismutase (SOD) domain"/>
    <property type="match status" value="1"/>
</dbReference>
<accession>A0AB34FP87</accession>
<protein>
    <recommendedName>
        <fullName evidence="3">superoxide dismutase</fullName>
        <ecNumber evidence="3">1.15.1.1</ecNumber>
    </recommendedName>
</protein>
<keyword evidence="5" id="KW-0049">Antioxidant</keyword>
<evidence type="ECO:0000259" key="10">
    <source>
        <dbReference type="Pfam" id="PF02777"/>
    </source>
</evidence>
<evidence type="ECO:0000256" key="8">
    <source>
        <dbReference type="ARBA" id="ARBA00049204"/>
    </source>
</evidence>
<dbReference type="EC" id="1.15.1.1" evidence="3"/>
<keyword evidence="7" id="KW-0464">Manganese</keyword>
<dbReference type="InterPro" id="IPR019832">
    <property type="entry name" value="Mn/Fe_SOD_C"/>
</dbReference>
<evidence type="ECO:0000313" key="11">
    <source>
        <dbReference type="EMBL" id="KAJ6440703.1"/>
    </source>
</evidence>
<name>A0AB34FP87_9HYPO</name>